<dbReference type="PANTHER" id="PTHR48258">
    <property type="entry name" value="DUF4218 DOMAIN-CONTAINING PROTEIN-RELATED"/>
    <property type="match status" value="1"/>
</dbReference>
<evidence type="ECO:0000259" key="1">
    <source>
        <dbReference type="Pfam" id="PF13952"/>
    </source>
</evidence>
<name>A0A2H9ZVT8_9ASPA</name>
<reference evidence="2 3" key="1">
    <citation type="journal article" date="2017" name="Nature">
        <title>The Apostasia genome and the evolution of orchids.</title>
        <authorList>
            <person name="Zhang G.Q."/>
            <person name="Liu K.W."/>
            <person name="Li Z."/>
            <person name="Lohaus R."/>
            <person name="Hsiao Y.Y."/>
            <person name="Niu S.C."/>
            <person name="Wang J.Y."/>
            <person name="Lin Y.C."/>
            <person name="Xu Q."/>
            <person name="Chen L.J."/>
            <person name="Yoshida K."/>
            <person name="Fujiwara S."/>
            <person name="Wang Z.W."/>
            <person name="Zhang Y.Q."/>
            <person name="Mitsuda N."/>
            <person name="Wang M."/>
            <person name="Liu G.H."/>
            <person name="Pecoraro L."/>
            <person name="Huang H.X."/>
            <person name="Xiao X.J."/>
            <person name="Lin M."/>
            <person name="Wu X.Y."/>
            <person name="Wu W.L."/>
            <person name="Chen Y.Y."/>
            <person name="Chang S.B."/>
            <person name="Sakamoto S."/>
            <person name="Ohme-Takagi M."/>
            <person name="Yagi M."/>
            <person name="Zeng S.J."/>
            <person name="Shen C.Y."/>
            <person name="Yeh C.M."/>
            <person name="Luo Y.B."/>
            <person name="Tsai W.C."/>
            <person name="Van de Peer Y."/>
            <person name="Liu Z.J."/>
        </authorList>
    </citation>
    <scope>NUCLEOTIDE SEQUENCE [LARGE SCALE GENOMIC DNA]</scope>
    <source>
        <strain evidence="3">cv. Shenzhen</strain>
        <tissue evidence="2">Stem</tissue>
    </source>
</reference>
<sequence>MGFTLVNFNRIGHKDDCFILANQAKQVFYVEDLANPQWSIVLNHKPKFMIDEDNDTSYEELFGFTNELSMTMYDNSDEVPTYVIEGEDDTELVNKSGKKRKRNH</sequence>
<dbReference type="AlphaFoldDB" id="A0A2H9ZVT8"/>
<dbReference type="Proteomes" id="UP000236161">
    <property type="component" value="Unassembled WGS sequence"/>
</dbReference>
<organism evidence="2 3">
    <name type="scientific">Apostasia shenzhenica</name>
    <dbReference type="NCBI Taxonomy" id="1088818"/>
    <lineage>
        <taxon>Eukaryota</taxon>
        <taxon>Viridiplantae</taxon>
        <taxon>Streptophyta</taxon>
        <taxon>Embryophyta</taxon>
        <taxon>Tracheophyta</taxon>
        <taxon>Spermatophyta</taxon>
        <taxon>Magnoliopsida</taxon>
        <taxon>Liliopsida</taxon>
        <taxon>Asparagales</taxon>
        <taxon>Orchidaceae</taxon>
        <taxon>Apostasioideae</taxon>
        <taxon>Apostasia</taxon>
    </lineage>
</organism>
<evidence type="ECO:0000313" key="3">
    <source>
        <dbReference type="Proteomes" id="UP000236161"/>
    </source>
</evidence>
<dbReference type="InterPro" id="IPR025312">
    <property type="entry name" value="DUF4216"/>
</dbReference>
<dbReference type="EMBL" id="KZ453332">
    <property type="protein sequence ID" value="PKA47393.1"/>
    <property type="molecule type" value="Genomic_DNA"/>
</dbReference>
<protein>
    <recommendedName>
        <fullName evidence="1">DUF4216 domain-containing protein</fullName>
    </recommendedName>
</protein>
<dbReference type="OrthoDB" id="1878503at2759"/>
<proteinExistence type="predicted"/>
<dbReference type="Pfam" id="PF13952">
    <property type="entry name" value="DUF4216"/>
    <property type="match status" value="1"/>
</dbReference>
<feature type="domain" description="DUF4216" evidence="1">
    <location>
        <begin position="2"/>
        <end position="41"/>
    </location>
</feature>
<keyword evidence="3" id="KW-1185">Reference proteome</keyword>
<accession>A0A2H9ZVT8</accession>
<gene>
    <name evidence="2" type="ORF">AXF42_Ash021261</name>
</gene>
<evidence type="ECO:0000313" key="2">
    <source>
        <dbReference type="EMBL" id="PKA47393.1"/>
    </source>
</evidence>